<comment type="caution">
    <text evidence="2">The sequence shown here is derived from an EMBL/GenBank/DDBJ whole genome shotgun (WGS) entry which is preliminary data.</text>
</comment>
<organism evidence="2 3">
    <name type="scientific">Adhaeribacter soli</name>
    <dbReference type="NCBI Taxonomy" id="2607655"/>
    <lineage>
        <taxon>Bacteria</taxon>
        <taxon>Pseudomonadati</taxon>
        <taxon>Bacteroidota</taxon>
        <taxon>Cytophagia</taxon>
        <taxon>Cytophagales</taxon>
        <taxon>Hymenobacteraceae</taxon>
        <taxon>Adhaeribacter</taxon>
    </lineage>
</organism>
<protein>
    <submittedName>
        <fullName evidence="2">Uncharacterized protein</fullName>
    </submittedName>
</protein>
<feature type="chain" id="PRO_5024791011" evidence="1">
    <location>
        <begin position="25"/>
        <end position="209"/>
    </location>
</feature>
<sequence>MKKLRNFYLSMLAVASLGLMTSCGDDNDDPQPAPPAPKEMNTFTAKILGNQQATPGSFFASTTGDVINSTNSKANAAIIDFGYYFSVAGDVAPDSATIAAPNDANGAKVFGAITSADYANWTKKNATMFKDMGANEALFTAATNGDEVAAIYTNMGLTPSSSVKHLNVGDVFSFKTEAGKHGIAKVTALTKPTNTATQSVITIDVKVEK</sequence>
<reference evidence="2 3" key="1">
    <citation type="submission" date="2019-09" db="EMBL/GenBank/DDBJ databases">
        <title>Genome sequence of Adhaeribacter sp. M2.</title>
        <authorList>
            <person name="Srinivasan S."/>
        </authorList>
    </citation>
    <scope>NUCLEOTIDE SEQUENCE [LARGE SCALE GENOMIC DNA]</scope>
    <source>
        <strain evidence="2 3">M2</strain>
    </source>
</reference>
<keyword evidence="1" id="KW-0732">Signal</keyword>
<gene>
    <name evidence="2" type="ORF">F0P94_13770</name>
</gene>
<feature type="signal peptide" evidence="1">
    <location>
        <begin position="1"/>
        <end position="24"/>
    </location>
</feature>
<dbReference type="RefSeq" id="WP_150904470.1">
    <property type="nucleotide sequence ID" value="NZ_VTWT01000007.1"/>
</dbReference>
<evidence type="ECO:0000256" key="1">
    <source>
        <dbReference type="SAM" id="SignalP"/>
    </source>
</evidence>
<evidence type="ECO:0000313" key="2">
    <source>
        <dbReference type="EMBL" id="KAA9331861.1"/>
    </source>
</evidence>
<dbReference type="Proteomes" id="UP000326570">
    <property type="component" value="Unassembled WGS sequence"/>
</dbReference>
<accession>A0A5N1IPH5</accession>
<proteinExistence type="predicted"/>
<evidence type="ECO:0000313" key="3">
    <source>
        <dbReference type="Proteomes" id="UP000326570"/>
    </source>
</evidence>
<dbReference type="AlphaFoldDB" id="A0A5N1IPH5"/>
<keyword evidence="3" id="KW-1185">Reference proteome</keyword>
<name>A0A5N1IPH5_9BACT</name>
<dbReference type="PROSITE" id="PS51257">
    <property type="entry name" value="PROKAR_LIPOPROTEIN"/>
    <property type="match status" value="1"/>
</dbReference>
<dbReference type="EMBL" id="VTWT01000007">
    <property type="protein sequence ID" value="KAA9331861.1"/>
    <property type="molecule type" value="Genomic_DNA"/>
</dbReference>